<accession>A0A6V8P1Z4</accession>
<reference evidence="5 6" key="1">
    <citation type="journal article" date="2020" name="Front. Microbiol.">
        <title>Single-cell genomics of novel Actinobacteria with the Wood-Ljungdahl pathway discovered in a serpentinizing system.</title>
        <authorList>
            <person name="Merino N."/>
            <person name="Kawai M."/>
            <person name="Boyd E.S."/>
            <person name="Colman D.R."/>
            <person name="McGlynn S.E."/>
            <person name="Nealson K.H."/>
            <person name="Kurokawa K."/>
            <person name="Hongoh Y."/>
        </authorList>
    </citation>
    <scope>NUCLEOTIDE SEQUENCE [LARGE SCALE GENOMIC DNA]</scope>
    <source>
        <strain evidence="5 6">S25</strain>
    </source>
</reference>
<dbReference type="FunFam" id="3.40.50.970:FF:000016">
    <property type="entry name" value="Acetolactate synthase"/>
    <property type="match status" value="1"/>
</dbReference>
<dbReference type="GO" id="GO:0009099">
    <property type="term" value="P:L-valine biosynthetic process"/>
    <property type="evidence" value="ECO:0007669"/>
    <property type="project" value="TreeGrafter"/>
</dbReference>
<dbReference type="GO" id="GO:0000287">
    <property type="term" value="F:magnesium ion binding"/>
    <property type="evidence" value="ECO:0007669"/>
    <property type="project" value="InterPro"/>
</dbReference>
<dbReference type="PANTHER" id="PTHR18968">
    <property type="entry name" value="THIAMINE PYROPHOSPHATE ENZYMES"/>
    <property type="match status" value="1"/>
</dbReference>
<gene>
    <name evidence="5" type="ORF">HKBW3S25_02044</name>
</gene>
<dbReference type="AlphaFoldDB" id="A0A6V8P1Z4"/>
<comment type="cofactor">
    <cofactor evidence="1">
        <name>thiamine diphosphate</name>
        <dbReference type="ChEBI" id="CHEBI:58937"/>
    </cofactor>
</comment>
<dbReference type="InterPro" id="IPR039368">
    <property type="entry name" value="AHAS_TPP"/>
</dbReference>
<name>A0A6V8P1Z4_9ACTN</name>
<dbReference type="InterPro" id="IPR029061">
    <property type="entry name" value="THDP-binding"/>
</dbReference>
<feature type="domain" description="Thiamine pyrophosphate enzyme TPP-binding" evidence="4">
    <location>
        <begin position="21"/>
        <end position="168"/>
    </location>
</feature>
<organism evidence="5 6">
    <name type="scientific">Candidatus Hakubella thermalkaliphila</name>
    <dbReference type="NCBI Taxonomy" id="2754717"/>
    <lineage>
        <taxon>Bacteria</taxon>
        <taxon>Bacillati</taxon>
        <taxon>Actinomycetota</taxon>
        <taxon>Actinomycetota incertae sedis</taxon>
        <taxon>Candidatus Hakubellales</taxon>
        <taxon>Candidatus Hakubellaceae</taxon>
        <taxon>Candidatus Hakubella</taxon>
    </lineage>
</organism>
<dbReference type="InterPro" id="IPR045229">
    <property type="entry name" value="TPP_enz"/>
</dbReference>
<dbReference type="GO" id="GO:0050660">
    <property type="term" value="F:flavin adenine dinucleotide binding"/>
    <property type="evidence" value="ECO:0007669"/>
    <property type="project" value="TreeGrafter"/>
</dbReference>
<dbReference type="PANTHER" id="PTHR18968:SF13">
    <property type="entry name" value="ACETOLACTATE SYNTHASE CATALYTIC SUBUNIT, MITOCHONDRIAL"/>
    <property type="match status" value="1"/>
</dbReference>
<comment type="similarity">
    <text evidence="2">Belongs to the TPP enzyme family.</text>
</comment>
<dbReference type="Proteomes" id="UP000543224">
    <property type="component" value="Unassembled WGS sequence"/>
</dbReference>
<feature type="non-terminal residue" evidence="5">
    <location>
        <position position="171"/>
    </location>
</feature>
<comment type="caution">
    <text evidence="5">The sequence shown here is derived from an EMBL/GenBank/DDBJ whole genome shotgun (WGS) entry which is preliminary data.</text>
</comment>
<evidence type="ECO:0000313" key="6">
    <source>
        <dbReference type="Proteomes" id="UP000543224"/>
    </source>
</evidence>
<keyword evidence="3" id="KW-0786">Thiamine pyrophosphate</keyword>
<dbReference type="GO" id="GO:0009097">
    <property type="term" value="P:isoleucine biosynthetic process"/>
    <property type="evidence" value="ECO:0007669"/>
    <property type="project" value="TreeGrafter"/>
</dbReference>
<dbReference type="InterPro" id="IPR011766">
    <property type="entry name" value="TPP_enzyme_TPP-bd"/>
</dbReference>
<dbReference type="InterPro" id="IPR000399">
    <property type="entry name" value="TPP-bd_CS"/>
</dbReference>
<dbReference type="Pfam" id="PF02775">
    <property type="entry name" value="TPP_enzyme_C"/>
    <property type="match status" value="1"/>
</dbReference>
<sequence length="171" mass="18673">PEFVVEQLYEATGGDAIVTTGVGQNQMWTAQYWKFKRPRSFCSSGGLGTMGYGLPAAIGAQIGNPGSLVIDIDGDGSIQMVIQELATAVVNRLPIKIAILNNGFLGMVRQWQQFFHDCRYSQTCIPEVPDFVKVAEAYGALGLRATTPEEVRPVIERALQSDLTTVMDFKV</sequence>
<dbReference type="EMBL" id="BLRX01000689">
    <property type="protein sequence ID" value="GFP26549.1"/>
    <property type="molecule type" value="Genomic_DNA"/>
</dbReference>
<dbReference type="SUPFAM" id="SSF52518">
    <property type="entry name" value="Thiamin diphosphate-binding fold (THDP-binding)"/>
    <property type="match status" value="1"/>
</dbReference>
<evidence type="ECO:0000256" key="1">
    <source>
        <dbReference type="ARBA" id="ARBA00001964"/>
    </source>
</evidence>
<evidence type="ECO:0000259" key="4">
    <source>
        <dbReference type="Pfam" id="PF02775"/>
    </source>
</evidence>
<proteinExistence type="inferred from homology"/>
<feature type="non-terminal residue" evidence="5">
    <location>
        <position position="1"/>
    </location>
</feature>
<dbReference type="CDD" id="cd02015">
    <property type="entry name" value="TPP_AHAS"/>
    <property type="match status" value="1"/>
</dbReference>
<dbReference type="PROSITE" id="PS00187">
    <property type="entry name" value="TPP_ENZYMES"/>
    <property type="match status" value="1"/>
</dbReference>
<dbReference type="GO" id="GO:0003984">
    <property type="term" value="F:acetolactate synthase activity"/>
    <property type="evidence" value="ECO:0007669"/>
    <property type="project" value="TreeGrafter"/>
</dbReference>
<evidence type="ECO:0000256" key="2">
    <source>
        <dbReference type="ARBA" id="ARBA00007812"/>
    </source>
</evidence>
<evidence type="ECO:0000313" key="5">
    <source>
        <dbReference type="EMBL" id="GFP26549.1"/>
    </source>
</evidence>
<protein>
    <submittedName>
        <fullName evidence="5">Acetolactate synthase I/II/III large subunit</fullName>
    </submittedName>
</protein>
<dbReference type="GO" id="GO:0005948">
    <property type="term" value="C:acetolactate synthase complex"/>
    <property type="evidence" value="ECO:0007669"/>
    <property type="project" value="TreeGrafter"/>
</dbReference>
<evidence type="ECO:0000256" key="3">
    <source>
        <dbReference type="ARBA" id="ARBA00023052"/>
    </source>
</evidence>
<dbReference type="GO" id="GO:0030976">
    <property type="term" value="F:thiamine pyrophosphate binding"/>
    <property type="evidence" value="ECO:0007669"/>
    <property type="project" value="InterPro"/>
</dbReference>
<dbReference type="Gene3D" id="3.40.50.970">
    <property type="match status" value="1"/>
</dbReference>